<feature type="chain" id="PRO_5029464072" evidence="5">
    <location>
        <begin position="25"/>
        <end position="352"/>
    </location>
</feature>
<keyword evidence="3" id="KW-0998">Cell outer membrane</keyword>
<sequence>MKLAKLIAAVAAITLLGLSVVAQAQPMMRMEPKIASFDFFMDYSGSMMMNHKTLKEKKIVLARDLMMKVNKKVPALPYDAAMHTFAPYSERLALGAFDSVAMDKALQALSTNEGIRGRFTPMGDGIMKVQPAVHPMKREGAVILVSDGESNMGSDPVTEAKVLYNTEPGICLHVVSFADTPTGEETLKQISALNGCSVYANGPELLANEAALDQFMQDVFYRMVEEQQVTETAPVQETAPEAEAIVLRNVNFAFDSAEITNDSAAILTEAAMLIKDRPGTIVLTGHTDSTGPDAYNQKLSERRAQSVRAFLAKQGISADRITAVGKGEADPEYDNKTSEGRRLNRRVVITFE</sequence>
<organism evidence="7 8">
    <name type="scientific">Desulfovibrio subterraneus</name>
    <dbReference type="NCBI Taxonomy" id="2718620"/>
    <lineage>
        <taxon>Bacteria</taxon>
        <taxon>Pseudomonadati</taxon>
        <taxon>Thermodesulfobacteriota</taxon>
        <taxon>Desulfovibrionia</taxon>
        <taxon>Desulfovibrionales</taxon>
        <taxon>Desulfovibrionaceae</taxon>
        <taxon>Desulfovibrio</taxon>
    </lineage>
</organism>
<keyword evidence="2 4" id="KW-0472">Membrane</keyword>
<dbReference type="Gene3D" id="3.40.50.410">
    <property type="entry name" value="von Willebrand factor, type A domain"/>
    <property type="match status" value="1"/>
</dbReference>
<dbReference type="Gene3D" id="3.30.1330.60">
    <property type="entry name" value="OmpA-like domain"/>
    <property type="match status" value="1"/>
</dbReference>
<dbReference type="PANTHER" id="PTHR30329">
    <property type="entry name" value="STATOR ELEMENT OF FLAGELLAR MOTOR COMPLEX"/>
    <property type="match status" value="1"/>
</dbReference>
<name>A0A7J0BM21_9BACT</name>
<feature type="domain" description="OmpA-like" evidence="6">
    <location>
        <begin position="241"/>
        <end position="352"/>
    </location>
</feature>
<evidence type="ECO:0000256" key="4">
    <source>
        <dbReference type="PROSITE-ProRule" id="PRU00473"/>
    </source>
</evidence>
<accession>A0A7J0BM21</accession>
<evidence type="ECO:0000256" key="2">
    <source>
        <dbReference type="ARBA" id="ARBA00023136"/>
    </source>
</evidence>
<proteinExistence type="predicted"/>
<dbReference type="EMBL" id="BLVO01000013">
    <property type="protein sequence ID" value="GFM34281.1"/>
    <property type="molecule type" value="Genomic_DNA"/>
</dbReference>
<evidence type="ECO:0000256" key="5">
    <source>
        <dbReference type="SAM" id="SignalP"/>
    </source>
</evidence>
<dbReference type="PRINTS" id="PR01023">
    <property type="entry name" value="NAFLGMOTY"/>
</dbReference>
<dbReference type="SUPFAM" id="SSF53300">
    <property type="entry name" value="vWA-like"/>
    <property type="match status" value="1"/>
</dbReference>
<feature type="signal peptide" evidence="5">
    <location>
        <begin position="1"/>
        <end position="24"/>
    </location>
</feature>
<evidence type="ECO:0000256" key="1">
    <source>
        <dbReference type="ARBA" id="ARBA00004442"/>
    </source>
</evidence>
<dbReference type="PROSITE" id="PS01068">
    <property type="entry name" value="OMPA_1"/>
    <property type="match status" value="1"/>
</dbReference>
<dbReference type="AlphaFoldDB" id="A0A7J0BM21"/>
<dbReference type="PANTHER" id="PTHR30329:SF21">
    <property type="entry name" value="LIPOPROTEIN YIAD-RELATED"/>
    <property type="match status" value="1"/>
</dbReference>
<dbReference type="SUPFAM" id="SSF103088">
    <property type="entry name" value="OmpA-like"/>
    <property type="match status" value="1"/>
</dbReference>
<evidence type="ECO:0000313" key="7">
    <source>
        <dbReference type="EMBL" id="GFM34281.1"/>
    </source>
</evidence>
<reference evidence="7 8" key="1">
    <citation type="submission" date="2020-05" db="EMBL/GenBank/DDBJ databases">
        <title>Draft genome sequence of Desulfovibrio sp. strain HN2T.</title>
        <authorList>
            <person name="Ueno A."/>
            <person name="Tamazawa S."/>
            <person name="Tamamura S."/>
            <person name="Murakami T."/>
            <person name="Kiyama T."/>
            <person name="Inomata H."/>
            <person name="Amano Y."/>
            <person name="Miyakawa K."/>
            <person name="Tamaki H."/>
            <person name="Naganuma T."/>
            <person name="Kaneko K."/>
        </authorList>
    </citation>
    <scope>NUCLEOTIDE SEQUENCE [LARGE SCALE GENOMIC DNA]</scope>
    <source>
        <strain evidence="7 8">HN2</strain>
    </source>
</reference>
<dbReference type="InterPro" id="IPR036737">
    <property type="entry name" value="OmpA-like_sf"/>
</dbReference>
<dbReference type="GO" id="GO:0009279">
    <property type="term" value="C:cell outer membrane"/>
    <property type="evidence" value="ECO:0007669"/>
    <property type="project" value="UniProtKB-SubCell"/>
</dbReference>
<dbReference type="InterPro" id="IPR006664">
    <property type="entry name" value="OMP_bac"/>
</dbReference>
<dbReference type="InterPro" id="IPR036465">
    <property type="entry name" value="vWFA_dom_sf"/>
</dbReference>
<dbReference type="PROSITE" id="PS51123">
    <property type="entry name" value="OMPA_2"/>
    <property type="match status" value="1"/>
</dbReference>
<keyword evidence="5" id="KW-0732">Signal</keyword>
<dbReference type="InterPro" id="IPR006665">
    <property type="entry name" value="OmpA-like"/>
</dbReference>
<comment type="caution">
    <text evidence="7">The sequence shown here is derived from an EMBL/GenBank/DDBJ whole genome shotgun (WGS) entry which is preliminary data.</text>
</comment>
<dbReference type="Pfam" id="PF00691">
    <property type="entry name" value="OmpA"/>
    <property type="match status" value="1"/>
</dbReference>
<dbReference type="InterPro" id="IPR050330">
    <property type="entry name" value="Bact_OuterMem_StrucFunc"/>
</dbReference>
<keyword evidence="8" id="KW-1185">Reference proteome</keyword>
<dbReference type="CDD" id="cd07185">
    <property type="entry name" value="OmpA_C-like"/>
    <property type="match status" value="1"/>
</dbReference>
<comment type="subcellular location">
    <subcellularLocation>
        <location evidence="1">Cell outer membrane</location>
    </subcellularLocation>
</comment>
<dbReference type="InterPro" id="IPR006690">
    <property type="entry name" value="OMPA-like_CS"/>
</dbReference>
<evidence type="ECO:0000313" key="8">
    <source>
        <dbReference type="Proteomes" id="UP000503840"/>
    </source>
</evidence>
<dbReference type="RefSeq" id="WP_174405886.1">
    <property type="nucleotide sequence ID" value="NZ_BLVO01000013.1"/>
</dbReference>
<evidence type="ECO:0000259" key="6">
    <source>
        <dbReference type="PROSITE" id="PS51123"/>
    </source>
</evidence>
<protein>
    <submittedName>
        <fullName evidence="7">Membrane protein</fullName>
    </submittedName>
</protein>
<dbReference type="Proteomes" id="UP000503840">
    <property type="component" value="Unassembled WGS sequence"/>
</dbReference>
<dbReference type="PRINTS" id="PR01021">
    <property type="entry name" value="OMPADOMAIN"/>
</dbReference>
<gene>
    <name evidence="7" type="ORF">DSM101010T_26460</name>
</gene>
<evidence type="ECO:0000256" key="3">
    <source>
        <dbReference type="ARBA" id="ARBA00023237"/>
    </source>
</evidence>